<dbReference type="FunFam" id="1.10.10.440:FF:000002">
    <property type="entry name" value="pre-mRNA-processing factor 40 homolog A isoform X1"/>
    <property type="match status" value="1"/>
</dbReference>
<dbReference type="GO" id="GO:0045292">
    <property type="term" value="P:mRNA cis splicing, via spliceosome"/>
    <property type="evidence" value="ECO:0007669"/>
    <property type="project" value="InterPro"/>
</dbReference>
<keyword evidence="2" id="KW-0175">Coiled coil</keyword>
<dbReference type="InterPro" id="IPR036020">
    <property type="entry name" value="WW_dom_sf"/>
</dbReference>
<dbReference type="Proteomes" id="UP001432322">
    <property type="component" value="Unassembled WGS sequence"/>
</dbReference>
<keyword evidence="7" id="KW-1185">Reference proteome</keyword>
<feature type="domain" description="WW" evidence="4">
    <location>
        <begin position="74"/>
        <end position="107"/>
    </location>
</feature>
<feature type="compositionally biased region" description="Basic and acidic residues" evidence="3">
    <location>
        <begin position="640"/>
        <end position="651"/>
    </location>
</feature>
<protein>
    <submittedName>
        <fullName evidence="6">Uncharacterized protein</fullName>
    </submittedName>
</protein>
<evidence type="ECO:0000256" key="1">
    <source>
        <dbReference type="ARBA" id="ARBA00022737"/>
    </source>
</evidence>
<dbReference type="PANTHER" id="PTHR11864">
    <property type="entry name" value="PRE-MRNA-PROCESSING PROTEIN PRP40"/>
    <property type="match status" value="1"/>
</dbReference>
<feature type="domain" description="FF" evidence="5">
    <location>
        <begin position="587"/>
        <end position="643"/>
    </location>
</feature>
<dbReference type="InterPro" id="IPR002713">
    <property type="entry name" value="FF_domain"/>
</dbReference>
<evidence type="ECO:0000259" key="5">
    <source>
        <dbReference type="PROSITE" id="PS51676"/>
    </source>
</evidence>
<dbReference type="PROSITE" id="PS01159">
    <property type="entry name" value="WW_DOMAIN_1"/>
    <property type="match status" value="1"/>
</dbReference>
<dbReference type="GO" id="GO:0005685">
    <property type="term" value="C:U1 snRNP"/>
    <property type="evidence" value="ECO:0007669"/>
    <property type="project" value="TreeGrafter"/>
</dbReference>
<dbReference type="Gene3D" id="2.20.70.10">
    <property type="match status" value="2"/>
</dbReference>
<feature type="region of interest" description="Disordered" evidence="3">
    <location>
        <begin position="110"/>
        <end position="138"/>
    </location>
</feature>
<dbReference type="GO" id="GO:0003723">
    <property type="term" value="F:RNA binding"/>
    <property type="evidence" value="ECO:0007669"/>
    <property type="project" value="TreeGrafter"/>
</dbReference>
<evidence type="ECO:0000256" key="3">
    <source>
        <dbReference type="SAM" id="MobiDB-lite"/>
    </source>
</evidence>
<dbReference type="SMART" id="SM00441">
    <property type="entry name" value="FF"/>
    <property type="match status" value="5"/>
</dbReference>
<name>A0AAV5VI50_9BILA</name>
<evidence type="ECO:0000313" key="6">
    <source>
        <dbReference type="EMBL" id="GMT19291.1"/>
    </source>
</evidence>
<keyword evidence="1" id="KW-0677">Repeat</keyword>
<evidence type="ECO:0000259" key="4">
    <source>
        <dbReference type="PROSITE" id="PS50020"/>
    </source>
</evidence>
<feature type="domain" description="FF" evidence="5">
    <location>
        <begin position="367"/>
        <end position="431"/>
    </location>
</feature>
<evidence type="ECO:0000256" key="2">
    <source>
        <dbReference type="SAM" id="Coils"/>
    </source>
</evidence>
<dbReference type="SUPFAM" id="SSF51045">
    <property type="entry name" value="WW domain"/>
    <property type="match status" value="2"/>
</dbReference>
<feature type="compositionally biased region" description="Basic residues" evidence="3">
    <location>
        <begin position="652"/>
        <end position="664"/>
    </location>
</feature>
<dbReference type="InterPro" id="IPR001202">
    <property type="entry name" value="WW_dom"/>
</dbReference>
<comment type="caution">
    <text evidence="6">The sequence shown here is derived from an EMBL/GenBank/DDBJ whole genome shotgun (WGS) entry which is preliminary data.</text>
</comment>
<dbReference type="EMBL" id="BTSY01000003">
    <property type="protein sequence ID" value="GMT19291.1"/>
    <property type="molecule type" value="Genomic_DNA"/>
</dbReference>
<accession>A0AAV5VI50</accession>
<feature type="non-terminal residue" evidence="6">
    <location>
        <position position="1"/>
    </location>
</feature>
<dbReference type="InterPro" id="IPR039726">
    <property type="entry name" value="Prp40-like"/>
</dbReference>
<feature type="compositionally biased region" description="Low complexity" evidence="3">
    <location>
        <begin position="115"/>
        <end position="135"/>
    </location>
</feature>
<dbReference type="InterPro" id="IPR036517">
    <property type="entry name" value="FF_domain_sf"/>
</dbReference>
<dbReference type="Pfam" id="PF01846">
    <property type="entry name" value="FF"/>
    <property type="match status" value="3"/>
</dbReference>
<dbReference type="PROSITE" id="PS51676">
    <property type="entry name" value="FF"/>
    <property type="match status" value="4"/>
</dbReference>
<proteinExistence type="predicted"/>
<dbReference type="SUPFAM" id="SSF81698">
    <property type="entry name" value="FF domain"/>
    <property type="match status" value="4"/>
</dbReference>
<organism evidence="6 7">
    <name type="scientific">Pristionchus fissidentatus</name>
    <dbReference type="NCBI Taxonomy" id="1538716"/>
    <lineage>
        <taxon>Eukaryota</taxon>
        <taxon>Metazoa</taxon>
        <taxon>Ecdysozoa</taxon>
        <taxon>Nematoda</taxon>
        <taxon>Chromadorea</taxon>
        <taxon>Rhabditida</taxon>
        <taxon>Rhabditina</taxon>
        <taxon>Diplogasteromorpha</taxon>
        <taxon>Diplogasteroidea</taxon>
        <taxon>Neodiplogasteridae</taxon>
        <taxon>Pristionchus</taxon>
    </lineage>
</organism>
<dbReference type="PROSITE" id="PS50020">
    <property type="entry name" value="WW_DOMAIN_2"/>
    <property type="match status" value="2"/>
</dbReference>
<sequence length="722" mass="82689">RMYNPNLGLGLALNPLYAAQLAAAQAAALNPLGAARPMMMIPQPGAALLGRPPMMPPMLVPPGMGLEGGAVESPPTPNNWTEHRHEDGRTYYHNRTTNQSVWVKPDELKTPQERATAAAAAAAAPSTSSSSSSTAVDGWREYENNEGKKYYYNTRTKETTWTKPEGYTEASGSAAVATPAVAAEVKKEAKEEGQSELERAMVATLAFHSNDNNISVASFSDVPMVDPEVELKKRQADRFTELLRDKYKDGKISATCNWDKAVPFIQSDPRFRILSKVSEKKQLFNAWKVQKQKEERDEKRMAVKKAKEDLENWLLNHPKMKNNGLQYRRADEIFAAEPIWKAVAEDDRREIFRETHMTVTKKDEAEKAEVAKRNVQALNEILENMSEISSHTTWAQAQRLLIENSDFAADDTLQSMDKMDALIVFEKHIKNLEKQYDEEKLNDDKRVKRQERKTREAFHLVLKELHDKGELTSVSLWSTLYTTIASDSRFDAMLLQSGSTPLDLFKFYVEDLKEQYGNDRKIIKELLSAEGKSIEVNTTFDELVSWVHNSEKGKKVDMGNLKLCYNSFVEKAESKEKELEREEARKKRRIESEFRNLLRTIQPPIEADTEWSTVRSKIEKESSFKSIGSEEEREVIFKEYAKGTVDDNSHKDGKKKKKEKKKRDKRDSESEGEIRNKKKKRKHDKDDSSDDERSERKKKSKKSRRSHSPSPQRDRRSRSHSH</sequence>
<gene>
    <name evidence="6" type="ORF">PFISCL1PPCAC_10588</name>
</gene>
<dbReference type="FunFam" id="1.10.10.440:FF:000046">
    <property type="entry name" value="WW domain-containing protein ZK1098.1"/>
    <property type="match status" value="1"/>
</dbReference>
<feature type="coiled-coil region" evidence="2">
    <location>
        <begin position="565"/>
        <end position="592"/>
    </location>
</feature>
<dbReference type="FunFam" id="1.10.10.440:FF:000003">
    <property type="entry name" value="Pre-mRNA processing factor 40 homolog A"/>
    <property type="match status" value="1"/>
</dbReference>
<feature type="domain" description="WW" evidence="4">
    <location>
        <begin position="133"/>
        <end position="166"/>
    </location>
</feature>
<feature type="domain" description="FF" evidence="5">
    <location>
        <begin position="450"/>
        <end position="511"/>
    </location>
</feature>
<dbReference type="PANTHER" id="PTHR11864:SF0">
    <property type="entry name" value="PRP40 PRE-MRNA PROCESSING FACTOR 40 HOMOLOG A (YEAST)"/>
    <property type="match status" value="1"/>
</dbReference>
<feature type="compositionally biased region" description="Basic and acidic residues" evidence="3">
    <location>
        <begin position="665"/>
        <end position="675"/>
    </location>
</feature>
<evidence type="ECO:0000313" key="7">
    <source>
        <dbReference type="Proteomes" id="UP001432322"/>
    </source>
</evidence>
<dbReference type="Pfam" id="PF00397">
    <property type="entry name" value="WW"/>
    <property type="match status" value="2"/>
</dbReference>
<feature type="coiled-coil region" evidence="2">
    <location>
        <begin position="361"/>
        <end position="388"/>
    </location>
</feature>
<dbReference type="CDD" id="cd00201">
    <property type="entry name" value="WW"/>
    <property type="match status" value="2"/>
</dbReference>
<feature type="region of interest" description="Disordered" evidence="3">
    <location>
        <begin position="640"/>
        <end position="722"/>
    </location>
</feature>
<reference evidence="6" key="1">
    <citation type="submission" date="2023-10" db="EMBL/GenBank/DDBJ databases">
        <title>Genome assembly of Pristionchus species.</title>
        <authorList>
            <person name="Yoshida K."/>
            <person name="Sommer R.J."/>
        </authorList>
    </citation>
    <scope>NUCLEOTIDE SEQUENCE</scope>
    <source>
        <strain evidence="6">RS5133</strain>
    </source>
</reference>
<dbReference type="Pfam" id="PF25432">
    <property type="entry name" value="FF_PRPF40A"/>
    <property type="match status" value="1"/>
</dbReference>
<feature type="domain" description="FF" evidence="5">
    <location>
        <begin position="232"/>
        <end position="290"/>
    </location>
</feature>
<dbReference type="Gene3D" id="1.10.10.440">
    <property type="entry name" value="FF domain"/>
    <property type="match status" value="4"/>
</dbReference>
<feature type="compositionally biased region" description="Basic residues" evidence="3">
    <location>
        <begin position="696"/>
        <end position="707"/>
    </location>
</feature>
<dbReference type="SMART" id="SM00456">
    <property type="entry name" value="WW"/>
    <property type="match status" value="2"/>
</dbReference>
<dbReference type="GO" id="GO:0071004">
    <property type="term" value="C:U2-type prespliceosome"/>
    <property type="evidence" value="ECO:0007669"/>
    <property type="project" value="TreeGrafter"/>
</dbReference>
<dbReference type="AlphaFoldDB" id="A0AAV5VI50"/>